<feature type="domain" description="CN hydrolase" evidence="3">
    <location>
        <begin position="5"/>
        <end position="273"/>
    </location>
</feature>
<dbReference type="PANTHER" id="PTHR43674:SF2">
    <property type="entry name" value="BETA-UREIDOPROPIONASE"/>
    <property type="match status" value="1"/>
</dbReference>
<dbReference type="KEGG" id="bhu:bhn_I1122"/>
<accession>A0A1D9P0K1</accession>
<dbReference type="Gene3D" id="3.60.110.10">
    <property type="entry name" value="Carbon-nitrogen hydrolase"/>
    <property type="match status" value="1"/>
</dbReference>
<dbReference type="EMBL" id="CP017831">
    <property type="protein sequence ID" value="AOZ96156.1"/>
    <property type="molecule type" value="Genomic_DNA"/>
</dbReference>
<dbReference type="AlphaFoldDB" id="A0A1D9P0K1"/>
<reference evidence="5" key="1">
    <citation type="submission" date="2016-10" db="EMBL/GenBank/DDBJ databases">
        <title>The complete genome sequence of the rumen bacterium Butyrivibrio hungatei MB2003.</title>
        <authorList>
            <person name="Palevich N."/>
            <person name="Kelly W.J."/>
            <person name="Leahy S.C."/>
            <person name="Altermann E."/>
            <person name="Rakonjac J."/>
            <person name="Attwood G.T."/>
        </authorList>
    </citation>
    <scope>NUCLEOTIDE SEQUENCE [LARGE SCALE GENOMIC DNA]</scope>
    <source>
        <strain evidence="5">MB2003</strain>
    </source>
</reference>
<dbReference type="GO" id="GO:0050126">
    <property type="term" value="F:N-carbamoylputrescine amidase activity"/>
    <property type="evidence" value="ECO:0007669"/>
    <property type="project" value="InterPro"/>
</dbReference>
<evidence type="ECO:0000313" key="5">
    <source>
        <dbReference type="Proteomes" id="UP000179284"/>
    </source>
</evidence>
<dbReference type="InterPro" id="IPR003010">
    <property type="entry name" value="C-N_Hydrolase"/>
</dbReference>
<dbReference type="InterPro" id="IPR017755">
    <property type="entry name" value="N-carbamoylputrescine_amidase"/>
</dbReference>
<dbReference type="PANTHER" id="PTHR43674">
    <property type="entry name" value="NITRILASE C965.09-RELATED"/>
    <property type="match status" value="1"/>
</dbReference>
<keyword evidence="1" id="KW-0378">Hydrolase</keyword>
<dbReference type="SUPFAM" id="SSF56317">
    <property type="entry name" value="Carbon-nitrogen hydrolase"/>
    <property type="match status" value="1"/>
</dbReference>
<sequence length="299" mass="34008">MANKIRVACIQYACGKVAANDSKQVQNSINKAEELVRKAASNGAKIILLSELFERKYFCQERRYDYYDLALPISENPAVLHFQKVCKELKVVMPISVYEKDGNTFYNSVAMIDADGTNLGTYRKTHIPDDHYYQEKFYFTPGNTGFKVFETEYGRVGVGICWDQWFPETARCLALKGADIILYPTAIGSEPILEVDSSGHWMRTMQGHSAANIIPVAAANRIGREDVEPSEENGGQKSSLTFYGNSFLTDETGDLLARASRDQEEIIYAEYDFDEIRRNRSSWGLFRDRRPECYSEITK</sequence>
<dbReference type="NCBIfam" id="TIGR03381">
    <property type="entry name" value="agmatine_aguB"/>
    <property type="match status" value="1"/>
</dbReference>
<keyword evidence="5" id="KW-1185">Reference proteome</keyword>
<evidence type="ECO:0000256" key="2">
    <source>
        <dbReference type="ARBA" id="ARBA00034122"/>
    </source>
</evidence>
<name>A0A1D9P0K1_9FIRM</name>
<dbReference type="InterPro" id="IPR050345">
    <property type="entry name" value="Aliph_Amidase/BUP"/>
</dbReference>
<dbReference type="OrthoDB" id="9811121at2"/>
<evidence type="ECO:0000259" key="3">
    <source>
        <dbReference type="PROSITE" id="PS50263"/>
    </source>
</evidence>
<dbReference type="GO" id="GO:0033388">
    <property type="term" value="P:putrescine biosynthetic process from arginine"/>
    <property type="evidence" value="ECO:0007669"/>
    <property type="project" value="TreeGrafter"/>
</dbReference>
<dbReference type="PROSITE" id="PS50263">
    <property type="entry name" value="CN_HYDROLASE"/>
    <property type="match status" value="1"/>
</dbReference>
<dbReference type="RefSeq" id="WP_071175870.1">
    <property type="nucleotide sequence ID" value="NZ_CP017831.1"/>
</dbReference>
<dbReference type="Proteomes" id="UP000179284">
    <property type="component" value="Chromosome I"/>
</dbReference>
<dbReference type="Pfam" id="PF00795">
    <property type="entry name" value="CN_hydrolase"/>
    <property type="match status" value="1"/>
</dbReference>
<dbReference type="InterPro" id="IPR036526">
    <property type="entry name" value="C-N_Hydrolase_sf"/>
</dbReference>
<evidence type="ECO:0000256" key="1">
    <source>
        <dbReference type="ARBA" id="ARBA00022801"/>
    </source>
</evidence>
<gene>
    <name evidence="4" type="ORF">bhn_I1122</name>
</gene>
<protein>
    <submittedName>
        <fullName evidence="4">N-carbamoylputrescine amidase AguB</fullName>
    </submittedName>
</protein>
<comment type="similarity">
    <text evidence="2">Belongs to the carbon-nitrogen hydrolase superfamily.</text>
</comment>
<organism evidence="4 5">
    <name type="scientific">Butyrivibrio hungatei</name>
    <dbReference type="NCBI Taxonomy" id="185008"/>
    <lineage>
        <taxon>Bacteria</taxon>
        <taxon>Bacillati</taxon>
        <taxon>Bacillota</taxon>
        <taxon>Clostridia</taxon>
        <taxon>Lachnospirales</taxon>
        <taxon>Lachnospiraceae</taxon>
        <taxon>Butyrivibrio</taxon>
    </lineage>
</organism>
<dbReference type="CDD" id="cd07573">
    <property type="entry name" value="CPA"/>
    <property type="match status" value="1"/>
</dbReference>
<proteinExistence type="inferred from homology"/>
<evidence type="ECO:0000313" key="4">
    <source>
        <dbReference type="EMBL" id="AOZ96156.1"/>
    </source>
</evidence>